<reference evidence="2 3" key="1">
    <citation type="submission" date="2014-10" db="EMBL/GenBank/DDBJ databases">
        <title>Kaistella jeonii genome.</title>
        <authorList>
            <person name="Clayton J.T."/>
            <person name="Newman J.D."/>
        </authorList>
    </citation>
    <scope>NUCLEOTIDE SEQUENCE [LARGE SCALE GENOMIC DNA]</scope>
    <source>
        <strain evidence="2 3">DSM 17048</strain>
    </source>
</reference>
<accession>A0A0C1F838</accession>
<feature type="compositionally biased region" description="Polar residues" evidence="1">
    <location>
        <begin position="155"/>
        <end position="168"/>
    </location>
</feature>
<gene>
    <name evidence="2" type="ORF">OA86_12725</name>
</gene>
<evidence type="ECO:0000313" key="2">
    <source>
        <dbReference type="EMBL" id="KIA88058.1"/>
    </source>
</evidence>
<feature type="compositionally biased region" description="Low complexity" evidence="1">
    <location>
        <begin position="133"/>
        <end position="147"/>
    </location>
</feature>
<keyword evidence="3" id="KW-1185">Reference proteome</keyword>
<dbReference type="STRING" id="266749.SAMN05421876_11340"/>
<evidence type="ECO:0000256" key="1">
    <source>
        <dbReference type="SAM" id="MobiDB-lite"/>
    </source>
</evidence>
<feature type="region of interest" description="Disordered" evidence="1">
    <location>
        <begin position="119"/>
        <end position="168"/>
    </location>
</feature>
<dbReference type="RefSeq" id="WP_039353967.1">
    <property type="nucleotide sequence ID" value="NZ_FOLA01000013.1"/>
</dbReference>
<proteinExistence type="predicted"/>
<comment type="caution">
    <text evidence="2">The sequence shown here is derived from an EMBL/GenBank/DDBJ whole genome shotgun (WGS) entry which is preliminary data.</text>
</comment>
<organism evidence="2 3">
    <name type="scientific">Kaistella jeonii</name>
    <dbReference type="NCBI Taxonomy" id="266749"/>
    <lineage>
        <taxon>Bacteria</taxon>
        <taxon>Pseudomonadati</taxon>
        <taxon>Bacteroidota</taxon>
        <taxon>Flavobacteriia</taxon>
        <taxon>Flavobacteriales</taxon>
        <taxon>Weeksellaceae</taxon>
        <taxon>Chryseobacterium group</taxon>
        <taxon>Kaistella</taxon>
    </lineage>
</organism>
<dbReference type="AlphaFoldDB" id="A0A0C1F838"/>
<dbReference type="Proteomes" id="UP000031473">
    <property type="component" value="Unassembled WGS sequence"/>
</dbReference>
<evidence type="ECO:0000313" key="3">
    <source>
        <dbReference type="Proteomes" id="UP000031473"/>
    </source>
</evidence>
<protein>
    <recommendedName>
        <fullName evidence="4">Lipoprotein</fullName>
    </recommendedName>
</protein>
<evidence type="ECO:0008006" key="4">
    <source>
        <dbReference type="Google" id="ProtNLM"/>
    </source>
</evidence>
<name>A0A0C1F838_9FLAO</name>
<sequence length="168" mass="18654">MKNIFTFILFSGILLLAISCVPINELEQSVPFSNGVSPAPKNRYPTEKDSPYFYRMPDGAGDLQDVYYRDRGGVIYLNGFVVGKDTIFDEPGVIGYNEKNLYPHHIEFLPAVDFDNIDGNQNNNQQGSVIKRSGSNSNTSVGNGTNTADPRNKRSGSQKNSYEGRFTN</sequence>
<dbReference type="PROSITE" id="PS51257">
    <property type="entry name" value="PROKAR_LIPOPROTEIN"/>
    <property type="match status" value="1"/>
</dbReference>
<dbReference type="EMBL" id="JSYL01000011">
    <property type="protein sequence ID" value="KIA88058.1"/>
    <property type="molecule type" value="Genomic_DNA"/>
</dbReference>